<dbReference type="RefSeq" id="WP_179287582.1">
    <property type="nucleotide sequence ID" value="NZ_BSPO01000014.1"/>
</dbReference>
<dbReference type="EMBL" id="BSPO01000014">
    <property type="protein sequence ID" value="GLS84957.1"/>
    <property type="molecule type" value="Genomic_DNA"/>
</dbReference>
<protein>
    <recommendedName>
        <fullName evidence="3">DUF4194 domain-containing protein</fullName>
    </recommendedName>
</protein>
<organism evidence="1 2">
    <name type="scientific">Paraferrimonas haliotis</name>
    <dbReference type="NCBI Taxonomy" id="2013866"/>
    <lineage>
        <taxon>Bacteria</taxon>
        <taxon>Pseudomonadati</taxon>
        <taxon>Pseudomonadota</taxon>
        <taxon>Gammaproteobacteria</taxon>
        <taxon>Alteromonadales</taxon>
        <taxon>Ferrimonadaceae</taxon>
        <taxon>Paraferrimonas</taxon>
    </lineage>
</organism>
<gene>
    <name evidence="1" type="ORF">GCM10007894_29340</name>
</gene>
<name>A0AA37TUX4_9GAMM</name>
<accession>A0AA37TUX4</accession>
<evidence type="ECO:0008006" key="3">
    <source>
        <dbReference type="Google" id="ProtNLM"/>
    </source>
</evidence>
<comment type="caution">
    <text evidence="1">The sequence shown here is derived from an EMBL/GenBank/DDBJ whole genome shotgun (WGS) entry which is preliminary data.</text>
</comment>
<evidence type="ECO:0000313" key="2">
    <source>
        <dbReference type="Proteomes" id="UP001157439"/>
    </source>
</evidence>
<reference evidence="1 2" key="1">
    <citation type="journal article" date="2014" name="Int. J. Syst. Evol. Microbiol.">
        <title>Complete genome sequence of Corynebacterium casei LMG S-19264T (=DSM 44701T), isolated from a smear-ripened cheese.</title>
        <authorList>
            <consortium name="US DOE Joint Genome Institute (JGI-PGF)"/>
            <person name="Walter F."/>
            <person name="Albersmeier A."/>
            <person name="Kalinowski J."/>
            <person name="Ruckert C."/>
        </authorList>
    </citation>
    <scope>NUCLEOTIDE SEQUENCE [LARGE SCALE GENOMIC DNA]</scope>
    <source>
        <strain evidence="1 2">NBRC 112785</strain>
    </source>
</reference>
<proteinExistence type="predicted"/>
<evidence type="ECO:0000313" key="1">
    <source>
        <dbReference type="EMBL" id="GLS84957.1"/>
    </source>
</evidence>
<keyword evidence="2" id="KW-1185">Reference proteome</keyword>
<dbReference type="Proteomes" id="UP001157439">
    <property type="component" value="Unassembled WGS sequence"/>
</dbReference>
<sequence length="211" mass="23490">MKSVKGKVLEALLAGQFICRTSDEESFEYLQVAANERDIETQLNLFNRTLASSSSGDVLFCAYQQIGSSERRALNQQFKDISASLLPLVEWLVLVQESLGHNAPLSEGDLVRLNELQGVIEDTPAFNEALAKIARYPLFNSTATSIDAQLKLIFKRLVELGYLLKPNDDKQIFVATGKVDYVFDVIKYIDENEHLALSQQAETSATQGDLL</sequence>
<dbReference type="AlphaFoldDB" id="A0AA37TUX4"/>